<name>A0A9X3WV46_9BACI</name>
<accession>A0A9X3WV46</accession>
<protein>
    <submittedName>
        <fullName evidence="2">Uncharacterized protein</fullName>
    </submittedName>
</protein>
<evidence type="ECO:0000313" key="3">
    <source>
        <dbReference type="Proteomes" id="UP001145050"/>
    </source>
</evidence>
<feature type="signal peptide" evidence="1">
    <location>
        <begin position="1"/>
        <end position="20"/>
    </location>
</feature>
<feature type="chain" id="PRO_5040805851" evidence="1">
    <location>
        <begin position="21"/>
        <end position="168"/>
    </location>
</feature>
<dbReference type="AlphaFoldDB" id="A0A9X3WV46"/>
<keyword evidence="3" id="KW-1185">Reference proteome</keyword>
<sequence length="168" mass="18601">MNVKKLVCLIGLATILFVSGCSTSRTISISDNSKIALIPDGEGGKALTFAVIMENNSNKESVPFYVEFEIEDEWLSSIVEKNKFIVGESMGVDKLGALYSIEANSEFQAGHTYRIAGEIEEIKLKETIEQNDSVKVNLLNEKEKVIYSDFIRNFGKDFSTDGVDETAK</sequence>
<keyword evidence="1" id="KW-0732">Signal</keyword>
<organism evidence="2 3">
    <name type="scientific">Terrihalobacillus insolitus</name>
    <dbReference type="NCBI Taxonomy" id="2950438"/>
    <lineage>
        <taxon>Bacteria</taxon>
        <taxon>Bacillati</taxon>
        <taxon>Bacillota</taxon>
        <taxon>Bacilli</taxon>
        <taxon>Bacillales</taxon>
        <taxon>Bacillaceae</taxon>
        <taxon>Terrihalobacillus</taxon>
    </lineage>
</organism>
<dbReference type="RefSeq" id="WP_272435653.1">
    <property type="nucleotide sequence ID" value="NZ_JAMQKB010000003.1"/>
</dbReference>
<reference evidence="2" key="1">
    <citation type="submission" date="2022-06" db="EMBL/GenBank/DDBJ databases">
        <title>Aquibacillus sp. a new bacterium isolated from soil saline samples.</title>
        <authorList>
            <person name="Galisteo C."/>
            <person name="De La Haba R."/>
            <person name="Sanchez-Porro C."/>
            <person name="Ventosa A."/>
        </authorList>
    </citation>
    <scope>NUCLEOTIDE SEQUENCE</scope>
    <source>
        <strain evidence="2">3ASR75-11</strain>
    </source>
</reference>
<dbReference type="PROSITE" id="PS51257">
    <property type="entry name" value="PROKAR_LIPOPROTEIN"/>
    <property type="match status" value="1"/>
</dbReference>
<dbReference type="EMBL" id="JAMQKB010000003">
    <property type="protein sequence ID" value="MDC3423874.1"/>
    <property type="molecule type" value="Genomic_DNA"/>
</dbReference>
<evidence type="ECO:0000256" key="1">
    <source>
        <dbReference type="SAM" id="SignalP"/>
    </source>
</evidence>
<dbReference type="Proteomes" id="UP001145050">
    <property type="component" value="Unassembled WGS sequence"/>
</dbReference>
<gene>
    <name evidence="2" type="ORF">NC797_05035</name>
</gene>
<proteinExistence type="predicted"/>
<evidence type="ECO:0000313" key="2">
    <source>
        <dbReference type="EMBL" id="MDC3423874.1"/>
    </source>
</evidence>
<comment type="caution">
    <text evidence="2">The sequence shown here is derived from an EMBL/GenBank/DDBJ whole genome shotgun (WGS) entry which is preliminary data.</text>
</comment>